<dbReference type="FunFam" id="3.30.50.10:FF:000032">
    <property type="entry name" value="Transcription factor GATA-3"/>
    <property type="match status" value="1"/>
</dbReference>
<dbReference type="GO" id="GO:0005634">
    <property type="term" value="C:nucleus"/>
    <property type="evidence" value="ECO:0007669"/>
    <property type="project" value="UniProtKB-SubCell"/>
</dbReference>
<dbReference type="GO" id="GO:0000978">
    <property type="term" value="F:RNA polymerase II cis-regulatory region sequence-specific DNA binding"/>
    <property type="evidence" value="ECO:0007669"/>
    <property type="project" value="TreeGrafter"/>
</dbReference>
<evidence type="ECO:0000256" key="4">
    <source>
        <dbReference type="ARBA" id="ARBA00022833"/>
    </source>
</evidence>
<comment type="subcellular location">
    <subcellularLocation>
        <location evidence="1">Nucleus</location>
    </subcellularLocation>
</comment>
<protein>
    <submittedName>
        <fullName evidence="12">Transcription factor elt-1 like protein</fullName>
    </submittedName>
</protein>
<feature type="domain" description="GATA-type" evidence="11">
    <location>
        <begin position="448"/>
        <end position="501"/>
    </location>
</feature>
<dbReference type="EMBL" id="JABXBU010002228">
    <property type="protein sequence ID" value="KAF8770945.1"/>
    <property type="molecule type" value="Genomic_DNA"/>
</dbReference>
<dbReference type="GO" id="GO:0000981">
    <property type="term" value="F:DNA-binding transcription factor activity, RNA polymerase II-specific"/>
    <property type="evidence" value="ECO:0007669"/>
    <property type="project" value="TreeGrafter"/>
</dbReference>
<dbReference type="AlphaFoldDB" id="A0A8T0EG68"/>
<feature type="region of interest" description="Disordered" evidence="10">
    <location>
        <begin position="246"/>
        <end position="299"/>
    </location>
</feature>
<dbReference type="PROSITE" id="PS00344">
    <property type="entry name" value="GATA_ZN_FINGER_1"/>
    <property type="match status" value="2"/>
</dbReference>
<dbReference type="GO" id="GO:0045944">
    <property type="term" value="P:positive regulation of transcription by RNA polymerase II"/>
    <property type="evidence" value="ECO:0007669"/>
    <property type="project" value="TreeGrafter"/>
</dbReference>
<dbReference type="PANTHER" id="PTHR10071:SF281">
    <property type="entry name" value="BOX A-BINDING FACTOR-RELATED"/>
    <property type="match status" value="1"/>
</dbReference>
<evidence type="ECO:0000256" key="3">
    <source>
        <dbReference type="ARBA" id="ARBA00022771"/>
    </source>
</evidence>
<keyword evidence="3 9" id="KW-0863">Zinc-finger</keyword>
<evidence type="ECO:0000313" key="12">
    <source>
        <dbReference type="EMBL" id="KAF8770945.1"/>
    </source>
</evidence>
<dbReference type="InterPro" id="IPR000679">
    <property type="entry name" value="Znf_GATA"/>
</dbReference>
<dbReference type="SMART" id="SM00401">
    <property type="entry name" value="ZnF_GATA"/>
    <property type="match status" value="2"/>
</dbReference>
<dbReference type="SUPFAM" id="SSF57716">
    <property type="entry name" value="Glucocorticoid receptor-like (DNA-binding domain)"/>
    <property type="match status" value="2"/>
</dbReference>
<dbReference type="InterPro" id="IPR013088">
    <property type="entry name" value="Znf_NHR/GATA"/>
</dbReference>
<keyword evidence="5" id="KW-0805">Transcription regulation</keyword>
<dbReference type="PROSITE" id="PS50114">
    <property type="entry name" value="GATA_ZN_FINGER_2"/>
    <property type="match status" value="2"/>
</dbReference>
<sequence length="591" mass="65932">MGPCTWMEDETGANNSAAPRWGYGPESQLGIVSSEDVGGSYFHLSVENGMPCYSTPMHSYRPHQPDNHSYRTSAQGSSICRPTHPGLSLPPPPPPWYSTEGPCHINSSSSSWYPSSSSISNPYAANKPPNPIDSHHSLQKPHHYYFGFPPTPPSEGPVEVSQMQTPSFAYEDNRGFTGRHQVATHAPTGIVQEVAPLQGQSCSCSCRQTIPNHHLTNPQVYSQLPHRFPTANQKQNFVSPNAASLQFSTSQDTHPQQNVASGPVESNKSENKNSPENKTKKPKELRHKRHKGKTRTNTDGRECVNCGATSTPLWRRDGTGHYLCNACGLYYKMNGHSRPLVKPKRRLGAKAGARAGMVSRKWSVSKKTRDGKRCQSLDRDRCTQIAILSGDGDLQPKLHKIPSGYKDSLHSRIHYERFNKCPLFLSARSFREIFVMATACGMSESSSKRVGTSCANCRTTTTTLWRRNHHGEPVCNACGLYFKLHNMRRPIAMKKDGIQTRNRKIVSRGRKKKCSLSMEDTNKAFCSREYMDYNPIQQCSRVQPYAENENLNGSNFFTPEYAPSSNTSFNGIQQTGYVFHTYSQTMIGAMT</sequence>
<evidence type="ECO:0000256" key="7">
    <source>
        <dbReference type="ARBA" id="ARBA00023163"/>
    </source>
</evidence>
<dbReference type="CDD" id="cd00202">
    <property type="entry name" value="ZnF_GATA"/>
    <property type="match status" value="2"/>
</dbReference>
<dbReference type="Proteomes" id="UP000807504">
    <property type="component" value="Unassembled WGS sequence"/>
</dbReference>
<dbReference type="PRINTS" id="PR00619">
    <property type="entry name" value="GATAZNFINGER"/>
</dbReference>
<feature type="compositionally biased region" description="Polar residues" evidence="10">
    <location>
        <begin position="70"/>
        <end position="80"/>
    </location>
</feature>
<keyword evidence="7" id="KW-0804">Transcription</keyword>
<accession>A0A8T0EG68</accession>
<evidence type="ECO:0000313" key="13">
    <source>
        <dbReference type="Proteomes" id="UP000807504"/>
    </source>
</evidence>
<keyword evidence="13" id="KW-1185">Reference proteome</keyword>
<feature type="compositionally biased region" description="Polar residues" evidence="10">
    <location>
        <begin position="246"/>
        <end position="260"/>
    </location>
</feature>
<comment type="caution">
    <text evidence="12">The sequence shown here is derived from an EMBL/GenBank/DDBJ whole genome shotgun (WGS) entry which is preliminary data.</text>
</comment>
<evidence type="ECO:0000256" key="2">
    <source>
        <dbReference type="ARBA" id="ARBA00022723"/>
    </source>
</evidence>
<dbReference type="FunFam" id="3.30.50.10:FF:000036">
    <property type="entry name" value="Endothelial transcription factor GATA-2"/>
    <property type="match status" value="1"/>
</dbReference>
<evidence type="ECO:0000256" key="1">
    <source>
        <dbReference type="ARBA" id="ARBA00004123"/>
    </source>
</evidence>
<keyword evidence="4" id="KW-0862">Zinc</keyword>
<reference evidence="12" key="1">
    <citation type="journal article" date="2020" name="bioRxiv">
        <title>Chromosome-level reference genome of the European wasp spider Argiope bruennichi: a resource for studies on range expansion and evolutionary adaptation.</title>
        <authorList>
            <person name="Sheffer M.M."/>
            <person name="Hoppe A."/>
            <person name="Krehenwinkel H."/>
            <person name="Uhl G."/>
            <person name="Kuss A.W."/>
            <person name="Jensen L."/>
            <person name="Jensen C."/>
            <person name="Gillespie R.G."/>
            <person name="Hoff K.J."/>
            <person name="Prost S."/>
        </authorList>
    </citation>
    <scope>NUCLEOTIDE SEQUENCE</scope>
</reference>
<dbReference type="GO" id="GO:0000122">
    <property type="term" value="P:negative regulation of transcription by RNA polymerase II"/>
    <property type="evidence" value="ECO:0007669"/>
    <property type="project" value="TreeGrafter"/>
</dbReference>
<evidence type="ECO:0000256" key="10">
    <source>
        <dbReference type="SAM" id="MobiDB-lite"/>
    </source>
</evidence>
<name>A0A8T0EG68_ARGBR</name>
<keyword evidence="8" id="KW-0539">Nucleus</keyword>
<dbReference type="GO" id="GO:0008270">
    <property type="term" value="F:zinc ion binding"/>
    <property type="evidence" value="ECO:0007669"/>
    <property type="project" value="UniProtKB-KW"/>
</dbReference>
<organism evidence="12 13">
    <name type="scientific">Argiope bruennichi</name>
    <name type="common">Wasp spider</name>
    <name type="synonym">Aranea bruennichi</name>
    <dbReference type="NCBI Taxonomy" id="94029"/>
    <lineage>
        <taxon>Eukaryota</taxon>
        <taxon>Metazoa</taxon>
        <taxon>Ecdysozoa</taxon>
        <taxon>Arthropoda</taxon>
        <taxon>Chelicerata</taxon>
        <taxon>Arachnida</taxon>
        <taxon>Araneae</taxon>
        <taxon>Araneomorphae</taxon>
        <taxon>Entelegynae</taxon>
        <taxon>Araneoidea</taxon>
        <taxon>Araneidae</taxon>
        <taxon>Argiope</taxon>
    </lineage>
</organism>
<dbReference type="Pfam" id="PF00320">
    <property type="entry name" value="GATA"/>
    <property type="match status" value="2"/>
</dbReference>
<feature type="compositionally biased region" description="Basic residues" evidence="10">
    <location>
        <begin position="280"/>
        <end position="294"/>
    </location>
</feature>
<reference evidence="12" key="2">
    <citation type="submission" date="2020-06" db="EMBL/GenBank/DDBJ databases">
        <authorList>
            <person name="Sheffer M."/>
        </authorList>
    </citation>
    <scope>NUCLEOTIDE SEQUENCE</scope>
</reference>
<evidence type="ECO:0000256" key="5">
    <source>
        <dbReference type="ARBA" id="ARBA00023015"/>
    </source>
</evidence>
<dbReference type="PANTHER" id="PTHR10071">
    <property type="entry name" value="TRANSCRIPTION FACTOR GATA FAMILY MEMBER"/>
    <property type="match status" value="1"/>
</dbReference>
<proteinExistence type="predicted"/>
<gene>
    <name evidence="12" type="ORF">HNY73_018415</name>
</gene>
<feature type="domain" description="GATA-type" evidence="11">
    <location>
        <begin position="297"/>
        <end position="350"/>
    </location>
</feature>
<dbReference type="InterPro" id="IPR039355">
    <property type="entry name" value="Transcription_factor_GATA"/>
</dbReference>
<feature type="compositionally biased region" description="Basic and acidic residues" evidence="10">
    <location>
        <begin position="267"/>
        <end position="279"/>
    </location>
</feature>
<dbReference type="GO" id="GO:0045165">
    <property type="term" value="P:cell fate commitment"/>
    <property type="evidence" value="ECO:0007669"/>
    <property type="project" value="TreeGrafter"/>
</dbReference>
<evidence type="ECO:0000256" key="9">
    <source>
        <dbReference type="PROSITE-ProRule" id="PRU00094"/>
    </source>
</evidence>
<dbReference type="Gene3D" id="3.30.50.10">
    <property type="entry name" value="Erythroid Transcription Factor GATA-1, subunit A"/>
    <property type="match status" value="2"/>
</dbReference>
<evidence type="ECO:0000259" key="11">
    <source>
        <dbReference type="PROSITE" id="PS50114"/>
    </source>
</evidence>
<evidence type="ECO:0000256" key="6">
    <source>
        <dbReference type="ARBA" id="ARBA00023125"/>
    </source>
</evidence>
<feature type="region of interest" description="Disordered" evidence="10">
    <location>
        <begin position="61"/>
        <end position="101"/>
    </location>
</feature>
<keyword evidence="6" id="KW-0238">DNA-binding</keyword>
<keyword evidence="2" id="KW-0479">Metal-binding</keyword>
<feature type="region of interest" description="Disordered" evidence="10">
    <location>
        <begin position="116"/>
        <end position="135"/>
    </location>
</feature>
<evidence type="ECO:0000256" key="8">
    <source>
        <dbReference type="ARBA" id="ARBA00023242"/>
    </source>
</evidence>